<feature type="transmembrane region" description="Helical" evidence="8">
    <location>
        <begin position="298"/>
        <end position="320"/>
    </location>
</feature>
<dbReference type="InterPro" id="IPR013604">
    <property type="entry name" value="7TM_chemorcpt"/>
</dbReference>
<feature type="transmembrane region" description="Helical" evidence="8">
    <location>
        <begin position="176"/>
        <end position="201"/>
    </location>
</feature>
<name>A0A4E0RM04_9HYME</name>
<feature type="transmembrane region" description="Helical" evidence="8">
    <location>
        <begin position="12"/>
        <end position="31"/>
    </location>
</feature>
<dbReference type="GO" id="GO:0005886">
    <property type="term" value="C:plasma membrane"/>
    <property type="evidence" value="ECO:0007669"/>
    <property type="project" value="UniProtKB-SubCell"/>
</dbReference>
<dbReference type="PANTHER" id="PTHR21143">
    <property type="entry name" value="INVERTEBRATE GUSTATORY RECEPTOR"/>
    <property type="match status" value="1"/>
</dbReference>
<protein>
    <recommendedName>
        <fullName evidence="8">Gustatory receptor</fullName>
    </recommendedName>
</protein>
<dbReference type="GO" id="GO:0050909">
    <property type="term" value="P:sensory perception of taste"/>
    <property type="evidence" value="ECO:0007669"/>
    <property type="project" value="InterPro"/>
</dbReference>
<keyword evidence="3 8" id="KW-0812">Transmembrane</keyword>
<keyword evidence="7 8" id="KW-0807">Transducer</keyword>
<dbReference type="GO" id="GO:0007635">
    <property type="term" value="P:chemosensory behavior"/>
    <property type="evidence" value="ECO:0007669"/>
    <property type="project" value="TreeGrafter"/>
</dbReference>
<evidence type="ECO:0000256" key="6">
    <source>
        <dbReference type="ARBA" id="ARBA00023170"/>
    </source>
</evidence>
<comment type="similarity">
    <text evidence="8">Belongs to the insect chemoreceptor superfamily. Gustatory receptor (GR) family.</text>
</comment>
<keyword evidence="5 8" id="KW-0472">Membrane</keyword>
<dbReference type="EMBL" id="ML158772">
    <property type="protein sequence ID" value="THK33159.1"/>
    <property type="molecule type" value="Genomic_DNA"/>
</dbReference>
<evidence type="ECO:0000256" key="8">
    <source>
        <dbReference type="RuleBase" id="RU363108"/>
    </source>
</evidence>
<feature type="transmembrane region" description="Helical" evidence="8">
    <location>
        <begin position="93"/>
        <end position="115"/>
    </location>
</feature>
<keyword evidence="2 8" id="KW-1003">Cell membrane</keyword>
<dbReference type="GO" id="GO:0008049">
    <property type="term" value="P:male courtship behavior"/>
    <property type="evidence" value="ECO:0007669"/>
    <property type="project" value="TreeGrafter"/>
</dbReference>
<feature type="transmembrane region" description="Helical" evidence="8">
    <location>
        <begin position="51"/>
        <end position="72"/>
    </location>
</feature>
<keyword evidence="6 8" id="KW-0675">Receptor</keyword>
<keyword evidence="10" id="KW-1185">Reference proteome</keyword>
<dbReference type="AlphaFoldDB" id="A0A4E0RM04"/>
<dbReference type="GO" id="GO:0007165">
    <property type="term" value="P:signal transduction"/>
    <property type="evidence" value="ECO:0007669"/>
    <property type="project" value="UniProtKB-KW"/>
</dbReference>
<comment type="subcellular location">
    <subcellularLocation>
        <location evidence="1 8">Cell membrane</location>
        <topology evidence="1 8">Multi-pass membrane protein</topology>
    </subcellularLocation>
</comment>
<evidence type="ECO:0000256" key="3">
    <source>
        <dbReference type="ARBA" id="ARBA00022692"/>
    </source>
</evidence>
<comment type="function">
    <text evidence="8">Gustatory receptor which mediates acceptance or avoidance behavior, depending on its substrates.</text>
</comment>
<dbReference type="GO" id="GO:0030425">
    <property type="term" value="C:dendrite"/>
    <property type="evidence" value="ECO:0007669"/>
    <property type="project" value="TreeGrafter"/>
</dbReference>
<evidence type="ECO:0000256" key="5">
    <source>
        <dbReference type="ARBA" id="ARBA00023136"/>
    </source>
</evidence>
<evidence type="ECO:0000313" key="9">
    <source>
        <dbReference type="EMBL" id="THK33159.1"/>
    </source>
</evidence>
<proteinExistence type="inferred from homology"/>
<dbReference type="OrthoDB" id="6366728at2759"/>
<gene>
    <name evidence="9" type="primary">Gr10</name>
    <name evidence="9" type="ORF">DALL_DALL000348</name>
</gene>
<dbReference type="GO" id="GO:0043025">
    <property type="term" value="C:neuronal cell body"/>
    <property type="evidence" value="ECO:0007669"/>
    <property type="project" value="TreeGrafter"/>
</dbReference>
<dbReference type="PANTHER" id="PTHR21143:SF133">
    <property type="entry name" value="GUSTATORY AND PHEROMONE RECEPTOR 32A-RELATED"/>
    <property type="match status" value="1"/>
</dbReference>
<evidence type="ECO:0000256" key="7">
    <source>
        <dbReference type="ARBA" id="ARBA00023224"/>
    </source>
</evidence>
<evidence type="ECO:0000313" key="10">
    <source>
        <dbReference type="Proteomes" id="UP000297026"/>
    </source>
</evidence>
<keyword evidence="4 8" id="KW-1133">Transmembrane helix</keyword>
<accession>A0A4E0RM04</accession>
<evidence type="ECO:0000256" key="2">
    <source>
        <dbReference type="ARBA" id="ARBA00022475"/>
    </source>
</evidence>
<organism evidence="9 10">
    <name type="scientific">Diachasma alloeum</name>
    <dbReference type="NCBI Taxonomy" id="454923"/>
    <lineage>
        <taxon>Eukaryota</taxon>
        <taxon>Metazoa</taxon>
        <taxon>Ecdysozoa</taxon>
        <taxon>Arthropoda</taxon>
        <taxon>Hexapoda</taxon>
        <taxon>Insecta</taxon>
        <taxon>Pterygota</taxon>
        <taxon>Neoptera</taxon>
        <taxon>Endopterygota</taxon>
        <taxon>Hymenoptera</taxon>
        <taxon>Apocrita</taxon>
        <taxon>Ichneumonoidea</taxon>
        <taxon>Braconidae</taxon>
        <taxon>Opiinae</taxon>
        <taxon>Diachasma</taxon>
    </lineage>
</organism>
<reference evidence="9" key="1">
    <citation type="submission" date="2019-02" db="EMBL/GenBank/DDBJ databases">
        <title>Genome of the parasitoid wasp Diachasma alloeum, an emerging model for ecological speciation and transitions to asexual reproduction.</title>
        <authorList>
            <person name="Robertson H.M."/>
            <person name="Walden K.K."/>
            <person name="Tvedte E.S."/>
            <person name="Hood G.R."/>
            <person name="Feder J.L."/>
            <person name="Forbes A.A."/>
            <person name="Logsdon J.M."/>
            <person name="Mcelroy K.E."/>
        </authorList>
    </citation>
    <scope>NUCLEOTIDE SEQUENCE [LARGE SCALE GENOMIC DNA]</scope>
    <source>
        <strain evidence="9">Michigan</strain>
    </source>
</reference>
<feature type="transmembrane region" description="Helical" evidence="8">
    <location>
        <begin position="267"/>
        <end position="286"/>
    </location>
</feature>
<sequence length="399" mass="45079">MKNLAQHSRKKLCLFHLIFFFFKIIGLAPFAVDIPRLLEAKKEHNSPKKTFTASTIGIIHNCALIACIIYVDSQTFDSVRRDPSAQVIKLPKIIGRCLTAIGFLLSIFIWALYILRVRRIVALANELLEIDGIMFRANSLHLKFPKAIVLVSAVHFTMSGYLIAAEVSTQQTSIHVLIVFVLPSIIVSWTLVQYSLVLHMIEERIANVNRSLLEIGNIPMELAMPSLFVRKIPVTKDATAKIVSIRRVDVDLCDLCYKIRDFYAPPTLMTVTFFGASLVYSGYFLVMPFITRSDPHFHLTYINGIAWLSLQLSCLFNLTISVTKITRTIRKTVNFVHLLLDCCVLPSDASAELKGFSRQILMKKFQLSVYDMFPLDNSLLSSIAGFIITNLIILIQFST</sequence>
<feature type="transmembrane region" description="Helical" evidence="8">
    <location>
        <begin position="379"/>
        <end position="397"/>
    </location>
</feature>
<evidence type="ECO:0000256" key="1">
    <source>
        <dbReference type="ARBA" id="ARBA00004651"/>
    </source>
</evidence>
<evidence type="ECO:0000256" key="4">
    <source>
        <dbReference type="ARBA" id="ARBA00022989"/>
    </source>
</evidence>
<dbReference type="GO" id="GO:0030424">
    <property type="term" value="C:axon"/>
    <property type="evidence" value="ECO:0007669"/>
    <property type="project" value="TreeGrafter"/>
</dbReference>
<dbReference type="Pfam" id="PF08395">
    <property type="entry name" value="7tm_7"/>
    <property type="match status" value="1"/>
</dbReference>
<dbReference type="Proteomes" id="UP000297026">
    <property type="component" value="Unassembled WGS sequence"/>
</dbReference>